<reference evidence="2" key="2">
    <citation type="journal article" date="2015" name="Fish Shellfish Immunol.">
        <title>Early steps in the European eel (Anguilla anguilla)-Vibrio vulnificus interaction in the gills: Role of the RtxA13 toxin.</title>
        <authorList>
            <person name="Callol A."/>
            <person name="Pajuelo D."/>
            <person name="Ebbesson L."/>
            <person name="Teles M."/>
            <person name="MacKenzie S."/>
            <person name="Amaro C."/>
        </authorList>
    </citation>
    <scope>NUCLEOTIDE SEQUENCE</scope>
</reference>
<dbReference type="AlphaFoldDB" id="A0A0E9XE23"/>
<feature type="region of interest" description="Disordered" evidence="1">
    <location>
        <begin position="1"/>
        <end position="21"/>
    </location>
</feature>
<evidence type="ECO:0000313" key="2">
    <source>
        <dbReference type="EMBL" id="JAI00707.1"/>
    </source>
</evidence>
<proteinExistence type="predicted"/>
<organism evidence="2">
    <name type="scientific">Anguilla anguilla</name>
    <name type="common">European freshwater eel</name>
    <name type="synonym">Muraena anguilla</name>
    <dbReference type="NCBI Taxonomy" id="7936"/>
    <lineage>
        <taxon>Eukaryota</taxon>
        <taxon>Metazoa</taxon>
        <taxon>Chordata</taxon>
        <taxon>Craniata</taxon>
        <taxon>Vertebrata</taxon>
        <taxon>Euteleostomi</taxon>
        <taxon>Actinopterygii</taxon>
        <taxon>Neopterygii</taxon>
        <taxon>Teleostei</taxon>
        <taxon>Anguilliformes</taxon>
        <taxon>Anguillidae</taxon>
        <taxon>Anguilla</taxon>
    </lineage>
</organism>
<accession>A0A0E9XE23</accession>
<dbReference type="EMBL" id="GBXM01007871">
    <property type="protein sequence ID" value="JAI00707.1"/>
    <property type="molecule type" value="Transcribed_RNA"/>
</dbReference>
<sequence>MKGSANNGLASHMTVGVKGHSGTKFYRDQPWLKRNGSLHDELTNQITQRNTTFT</sequence>
<name>A0A0E9XE23_ANGAN</name>
<evidence type="ECO:0000256" key="1">
    <source>
        <dbReference type="SAM" id="MobiDB-lite"/>
    </source>
</evidence>
<protein>
    <submittedName>
        <fullName evidence="2">Uncharacterized protein</fullName>
    </submittedName>
</protein>
<reference evidence="2" key="1">
    <citation type="submission" date="2014-11" db="EMBL/GenBank/DDBJ databases">
        <authorList>
            <person name="Amaro Gonzalez C."/>
        </authorList>
    </citation>
    <scope>NUCLEOTIDE SEQUENCE</scope>
</reference>